<dbReference type="AlphaFoldDB" id="A0AA88NGJ7"/>
<dbReference type="Proteomes" id="UP001187315">
    <property type="component" value="Unassembled WGS sequence"/>
</dbReference>
<sequence>MRSRTLWRLRDPTLHYFALCRPARVSLCLSVSLSLCVSMESPGMMELELEEGFQKEPKLTEMKAMES</sequence>
<evidence type="ECO:0000313" key="2">
    <source>
        <dbReference type="Proteomes" id="UP001187315"/>
    </source>
</evidence>
<comment type="caution">
    <text evidence="1">The sequence shown here is derived from an EMBL/GenBank/DDBJ whole genome shotgun (WGS) entry which is preliminary data.</text>
</comment>
<keyword evidence="2" id="KW-1185">Reference proteome</keyword>
<accession>A0AA88NGJ7</accession>
<evidence type="ECO:0000313" key="1">
    <source>
        <dbReference type="EMBL" id="KAK2853160.1"/>
    </source>
</evidence>
<protein>
    <submittedName>
        <fullName evidence="1">Uncharacterized protein</fullName>
    </submittedName>
</protein>
<dbReference type="EMBL" id="JAVHJS010000007">
    <property type="protein sequence ID" value="KAK2853160.1"/>
    <property type="molecule type" value="Genomic_DNA"/>
</dbReference>
<reference evidence="1" key="1">
    <citation type="submission" date="2023-08" db="EMBL/GenBank/DDBJ databases">
        <title>Pelteobagrus vachellii genome.</title>
        <authorList>
            <person name="Liu H."/>
        </authorList>
    </citation>
    <scope>NUCLEOTIDE SEQUENCE</scope>
    <source>
        <strain evidence="1">PRFRI_2022a</strain>
        <tissue evidence="1">Muscle</tissue>
    </source>
</reference>
<organism evidence="1 2">
    <name type="scientific">Tachysurus vachellii</name>
    <name type="common">Darkbarbel catfish</name>
    <name type="synonym">Pelteobagrus vachellii</name>
    <dbReference type="NCBI Taxonomy" id="175792"/>
    <lineage>
        <taxon>Eukaryota</taxon>
        <taxon>Metazoa</taxon>
        <taxon>Chordata</taxon>
        <taxon>Craniata</taxon>
        <taxon>Vertebrata</taxon>
        <taxon>Euteleostomi</taxon>
        <taxon>Actinopterygii</taxon>
        <taxon>Neopterygii</taxon>
        <taxon>Teleostei</taxon>
        <taxon>Ostariophysi</taxon>
        <taxon>Siluriformes</taxon>
        <taxon>Bagridae</taxon>
        <taxon>Tachysurus</taxon>
    </lineage>
</organism>
<name>A0AA88NGJ7_TACVA</name>
<gene>
    <name evidence="1" type="ORF">Q7C36_008361</name>
</gene>
<proteinExistence type="predicted"/>